<comment type="caution">
    <text evidence="2">The sequence shown here is derived from an EMBL/GenBank/DDBJ whole genome shotgun (WGS) entry which is preliminary data.</text>
</comment>
<name>A0A811SGJ7_9POAL</name>
<keyword evidence="1" id="KW-0732">Signal</keyword>
<evidence type="ECO:0000256" key="1">
    <source>
        <dbReference type="SAM" id="SignalP"/>
    </source>
</evidence>
<evidence type="ECO:0000313" key="2">
    <source>
        <dbReference type="EMBL" id="CAD6341939.1"/>
    </source>
</evidence>
<dbReference type="AlphaFoldDB" id="A0A811SGJ7"/>
<sequence>MTRSKVAILPLFLLFVVLSGSWTTCSRPAAAARPLLAHDDDDDSRWVEQAAPAGIGLVAVLQSVWRPWHQLLPLEMKQAGLSCSTWDPNNLCPPPAPRGP</sequence>
<dbReference type="OrthoDB" id="686544at2759"/>
<reference evidence="2" key="1">
    <citation type="submission" date="2020-10" db="EMBL/GenBank/DDBJ databases">
        <authorList>
            <person name="Han B."/>
            <person name="Lu T."/>
            <person name="Zhao Q."/>
            <person name="Huang X."/>
            <person name="Zhao Y."/>
        </authorList>
    </citation>
    <scope>NUCLEOTIDE SEQUENCE</scope>
</reference>
<dbReference type="EMBL" id="CAJGYO010000350">
    <property type="protein sequence ID" value="CAD6341939.1"/>
    <property type="molecule type" value="Genomic_DNA"/>
</dbReference>
<proteinExistence type="predicted"/>
<organism evidence="2 3">
    <name type="scientific">Miscanthus lutarioriparius</name>
    <dbReference type="NCBI Taxonomy" id="422564"/>
    <lineage>
        <taxon>Eukaryota</taxon>
        <taxon>Viridiplantae</taxon>
        <taxon>Streptophyta</taxon>
        <taxon>Embryophyta</taxon>
        <taxon>Tracheophyta</taxon>
        <taxon>Spermatophyta</taxon>
        <taxon>Magnoliopsida</taxon>
        <taxon>Liliopsida</taxon>
        <taxon>Poales</taxon>
        <taxon>Poaceae</taxon>
        <taxon>PACMAD clade</taxon>
        <taxon>Panicoideae</taxon>
        <taxon>Andropogonodae</taxon>
        <taxon>Andropogoneae</taxon>
        <taxon>Saccharinae</taxon>
        <taxon>Miscanthus</taxon>
    </lineage>
</organism>
<feature type="chain" id="PRO_5032978120" evidence="1">
    <location>
        <begin position="24"/>
        <end position="100"/>
    </location>
</feature>
<feature type="signal peptide" evidence="1">
    <location>
        <begin position="1"/>
        <end position="23"/>
    </location>
</feature>
<protein>
    <submittedName>
        <fullName evidence="2">Uncharacterized protein</fullName>
    </submittedName>
</protein>
<keyword evidence="3" id="KW-1185">Reference proteome</keyword>
<gene>
    <name evidence="2" type="ORF">NCGR_LOCUS66037</name>
</gene>
<evidence type="ECO:0000313" key="3">
    <source>
        <dbReference type="Proteomes" id="UP000604825"/>
    </source>
</evidence>
<accession>A0A811SGJ7</accession>
<dbReference type="Proteomes" id="UP000604825">
    <property type="component" value="Unassembled WGS sequence"/>
</dbReference>